<proteinExistence type="predicted"/>
<dbReference type="OrthoDB" id="121462at2759"/>
<organism evidence="2 3">
    <name type="scientific">Phytophthora palmivora</name>
    <dbReference type="NCBI Taxonomy" id="4796"/>
    <lineage>
        <taxon>Eukaryota</taxon>
        <taxon>Sar</taxon>
        <taxon>Stramenopiles</taxon>
        <taxon>Oomycota</taxon>
        <taxon>Peronosporomycetes</taxon>
        <taxon>Peronosporales</taxon>
        <taxon>Peronosporaceae</taxon>
        <taxon>Phytophthora</taxon>
    </lineage>
</organism>
<dbReference type="AlphaFoldDB" id="A0A2P4Y2K7"/>
<dbReference type="EMBL" id="NCKW01006374">
    <property type="protein sequence ID" value="POM72044.1"/>
    <property type="molecule type" value="Genomic_DNA"/>
</dbReference>
<evidence type="ECO:0000313" key="3">
    <source>
        <dbReference type="Proteomes" id="UP000237271"/>
    </source>
</evidence>
<dbReference type="Proteomes" id="UP000237271">
    <property type="component" value="Unassembled WGS sequence"/>
</dbReference>
<reference evidence="2 3" key="1">
    <citation type="journal article" date="2017" name="Genome Biol. Evol.">
        <title>Phytophthora megakarya and P. palmivora, closely related causal agents of cacao black pod rot, underwent increases in genome sizes and gene numbers by different mechanisms.</title>
        <authorList>
            <person name="Ali S.S."/>
            <person name="Shao J."/>
            <person name="Lary D.J."/>
            <person name="Kronmiller B."/>
            <person name="Shen D."/>
            <person name="Strem M.D."/>
            <person name="Amoako-Attah I."/>
            <person name="Akrofi A.Y."/>
            <person name="Begoude B.A."/>
            <person name="Ten Hoopen G.M."/>
            <person name="Coulibaly K."/>
            <person name="Kebe B.I."/>
            <person name="Melnick R.L."/>
            <person name="Guiltinan M.J."/>
            <person name="Tyler B.M."/>
            <person name="Meinhardt L.W."/>
            <person name="Bailey B.A."/>
        </authorList>
    </citation>
    <scope>NUCLEOTIDE SEQUENCE [LARGE SCALE GENOMIC DNA]</scope>
    <source>
        <strain evidence="3">sbr112.9</strain>
    </source>
</reference>
<protein>
    <submittedName>
        <fullName evidence="2">Uncharacterized protein</fullName>
    </submittedName>
</protein>
<gene>
    <name evidence="2" type="ORF">PHPALM_11296</name>
</gene>
<feature type="region of interest" description="Disordered" evidence="1">
    <location>
        <begin position="82"/>
        <end position="106"/>
    </location>
</feature>
<sequence>MGKAEATSLLSEANSSVGVTNSTIDDSCAGFDLDVSFSGTLSDLNSGDNGLHSGVYDDMEEEPEPLSADLLKEYAALGDVTEESTYQINDNDSTKPPRYNYDSISSKRRPNNMLEWMMELQSSAEEAYITAKANEEIMKKSMR</sequence>
<feature type="region of interest" description="Disordered" evidence="1">
    <location>
        <begin position="40"/>
        <end position="63"/>
    </location>
</feature>
<feature type="region of interest" description="Disordered" evidence="1">
    <location>
        <begin position="1"/>
        <end position="22"/>
    </location>
</feature>
<evidence type="ECO:0000313" key="2">
    <source>
        <dbReference type="EMBL" id="POM72044.1"/>
    </source>
</evidence>
<name>A0A2P4Y2K7_9STRA</name>
<comment type="caution">
    <text evidence="2">The sequence shown here is derived from an EMBL/GenBank/DDBJ whole genome shotgun (WGS) entry which is preliminary data.</text>
</comment>
<feature type="compositionally biased region" description="Polar residues" evidence="1">
    <location>
        <begin position="8"/>
        <end position="22"/>
    </location>
</feature>
<evidence type="ECO:0000256" key="1">
    <source>
        <dbReference type="SAM" id="MobiDB-lite"/>
    </source>
</evidence>
<accession>A0A2P4Y2K7</accession>
<keyword evidence="3" id="KW-1185">Reference proteome</keyword>